<protein>
    <recommendedName>
        <fullName evidence="3">6-phosphogluconate dehydrogenase NADP-binding domain-containing protein</fullName>
    </recommendedName>
</protein>
<dbReference type="EMBL" id="BAAADJ010000009">
    <property type="protein sequence ID" value="GAA0321315.1"/>
    <property type="molecule type" value="Genomic_DNA"/>
</dbReference>
<sequence>MKQPKEGLVGIGKLGTAMMTHWNQNDIRIENECDSKQFSPEYLTRALTSIAPEVI</sequence>
<name>A0ABN0VZN8_9BACI</name>
<proteinExistence type="predicted"/>
<dbReference type="RefSeq" id="WP_343796886.1">
    <property type="nucleotide sequence ID" value="NZ_BAAADJ010000009.1"/>
</dbReference>
<reference evidence="1 2" key="1">
    <citation type="journal article" date="2019" name="Int. J. Syst. Evol. Microbiol.">
        <title>The Global Catalogue of Microorganisms (GCM) 10K type strain sequencing project: providing services to taxonomists for standard genome sequencing and annotation.</title>
        <authorList>
            <consortium name="The Broad Institute Genomics Platform"/>
            <consortium name="The Broad Institute Genome Sequencing Center for Infectious Disease"/>
            <person name="Wu L."/>
            <person name="Ma J."/>
        </authorList>
    </citation>
    <scope>NUCLEOTIDE SEQUENCE [LARGE SCALE GENOMIC DNA]</scope>
    <source>
        <strain evidence="1 2">JCM 9731</strain>
    </source>
</reference>
<dbReference type="Proteomes" id="UP001500782">
    <property type="component" value="Unassembled WGS sequence"/>
</dbReference>
<accession>A0ABN0VZN8</accession>
<keyword evidence="2" id="KW-1185">Reference proteome</keyword>
<evidence type="ECO:0000313" key="2">
    <source>
        <dbReference type="Proteomes" id="UP001500782"/>
    </source>
</evidence>
<evidence type="ECO:0000313" key="1">
    <source>
        <dbReference type="EMBL" id="GAA0321315.1"/>
    </source>
</evidence>
<evidence type="ECO:0008006" key="3">
    <source>
        <dbReference type="Google" id="ProtNLM"/>
    </source>
</evidence>
<gene>
    <name evidence="1" type="ORF">GCM10008967_09820</name>
</gene>
<comment type="caution">
    <text evidence="1">The sequence shown here is derived from an EMBL/GenBank/DDBJ whole genome shotgun (WGS) entry which is preliminary data.</text>
</comment>
<organism evidence="1 2">
    <name type="scientific">Bacillus carboniphilus</name>
    <dbReference type="NCBI Taxonomy" id="86663"/>
    <lineage>
        <taxon>Bacteria</taxon>
        <taxon>Bacillati</taxon>
        <taxon>Bacillota</taxon>
        <taxon>Bacilli</taxon>
        <taxon>Bacillales</taxon>
        <taxon>Bacillaceae</taxon>
        <taxon>Bacillus</taxon>
    </lineage>
</organism>